<accession>A0A0F9WEP4</accession>
<name>A0A0F9WEP4_9ZZZZ</name>
<reference evidence="1" key="1">
    <citation type="journal article" date="2015" name="Nature">
        <title>Complex archaea that bridge the gap between prokaryotes and eukaryotes.</title>
        <authorList>
            <person name="Spang A."/>
            <person name="Saw J.H."/>
            <person name="Jorgensen S.L."/>
            <person name="Zaremba-Niedzwiedzka K."/>
            <person name="Martijn J."/>
            <person name="Lind A.E."/>
            <person name="van Eijk R."/>
            <person name="Schleper C."/>
            <person name="Guy L."/>
            <person name="Ettema T.J."/>
        </authorList>
    </citation>
    <scope>NUCLEOTIDE SEQUENCE</scope>
</reference>
<sequence length="42" mass="4505">MPDQSTWLTVNEPAIRGEISVINCGGISVDIHENVLLAAKGR</sequence>
<evidence type="ECO:0000313" key="1">
    <source>
        <dbReference type="EMBL" id="KKO10908.1"/>
    </source>
</evidence>
<comment type="caution">
    <text evidence="1">The sequence shown here is derived from an EMBL/GenBank/DDBJ whole genome shotgun (WGS) entry which is preliminary data.</text>
</comment>
<gene>
    <name evidence="1" type="ORF">LCGC14_0023910</name>
</gene>
<dbReference type="AlphaFoldDB" id="A0A0F9WEP4"/>
<dbReference type="EMBL" id="LAZR01000004">
    <property type="protein sequence ID" value="KKO10908.1"/>
    <property type="molecule type" value="Genomic_DNA"/>
</dbReference>
<proteinExistence type="predicted"/>
<organism evidence="1">
    <name type="scientific">marine sediment metagenome</name>
    <dbReference type="NCBI Taxonomy" id="412755"/>
    <lineage>
        <taxon>unclassified sequences</taxon>
        <taxon>metagenomes</taxon>
        <taxon>ecological metagenomes</taxon>
    </lineage>
</organism>
<protein>
    <submittedName>
        <fullName evidence="1">Uncharacterized protein</fullName>
    </submittedName>
</protein>